<evidence type="ECO:0000259" key="4">
    <source>
        <dbReference type="Pfam" id="PF00501"/>
    </source>
</evidence>
<dbReference type="InterPro" id="IPR042099">
    <property type="entry name" value="ANL_N_sf"/>
</dbReference>
<organism evidence="6 7">
    <name type="scientific">Haloterrigena turkmenica (strain ATCC 51198 / DSM 5511 / JCM 9101 / NCIMB 13204 / VKM B-1734 / 4k)</name>
    <name type="common">Halococcus turkmenicus</name>
    <dbReference type="NCBI Taxonomy" id="543526"/>
    <lineage>
        <taxon>Archaea</taxon>
        <taxon>Methanobacteriati</taxon>
        <taxon>Methanobacteriota</taxon>
        <taxon>Stenosarchaea group</taxon>
        <taxon>Halobacteria</taxon>
        <taxon>Halobacteriales</taxon>
        <taxon>Natrialbaceae</taxon>
        <taxon>Haloterrigena</taxon>
    </lineage>
</organism>
<evidence type="ECO:0000313" key="7">
    <source>
        <dbReference type="Proteomes" id="UP000001903"/>
    </source>
</evidence>
<evidence type="ECO:0000259" key="5">
    <source>
        <dbReference type="Pfam" id="PF13193"/>
    </source>
</evidence>
<dbReference type="GO" id="GO:0031956">
    <property type="term" value="F:medium-chain fatty acid-CoA ligase activity"/>
    <property type="evidence" value="ECO:0007669"/>
    <property type="project" value="TreeGrafter"/>
</dbReference>
<gene>
    <name evidence="6" type="ordered locus">Htur_2340</name>
</gene>
<dbReference type="Pfam" id="PF00501">
    <property type="entry name" value="AMP-binding"/>
    <property type="match status" value="1"/>
</dbReference>
<feature type="domain" description="AMP-dependent synthetase/ligase" evidence="4">
    <location>
        <begin position="24"/>
        <end position="412"/>
    </location>
</feature>
<dbReference type="GO" id="GO:0006631">
    <property type="term" value="P:fatty acid metabolic process"/>
    <property type="evidence" value="ECO:0007669"/>
    <property type="project" value="TreeGrafter"/>
</dbReference>
<dbReference type="SUPFAM" id="SSF56801">
    <property type="entry name" value="Acetyl-CoA synthetase-like"/>
    <property type="match status" value="1"/>
</dbReference>
<keyword evidence="7" id="KW-1185">Reference proteome</keyword>
<evidence type="ECO:0000313" key="6">
    <source>
        <dbReference type="EMBL" id="ADB61220.1"/>
    </source>
</evidence>
<dbReference type="GeneID" id="8742947"/>
<feature type="compositionally biased region" description="Low complexity" evidence="3">
    <location>
        <begin position="168"/>
        <end position="189"/>
    </location>
</feature>
<dbReference type="EMBL" id="CP001860">
    <property type="protein sequence ID" value="ADB61220.1"/>
    <property type="molecule type" value="Genomic_DNA"/>
</dbReference>
<evidence type="ECO:0000256" key="1">
    <source>
        <dbReference type="ARBA" id="ARBA00006432"/>
    </source>
</evidence>
<protein>
    <submittedName>
        <fullName evidence="6">AMP-dependent synthetase and ligase</fullName>
    </submittedName>
</protein>
<dbReference type="Pfam" id="PF13193">
    <property type="entry name" value="AMP-binding_C"/>
    <property type="match status" value="1"/>
</dbReference>
<dbReference type="KEGG" id="htu:Htur_2340"/>
<dbReference type="STRING" id="543526.Htur_2340"/>
<dbReference type="HOGENOM" id="CLU_000022_59_10_2"/>
<evidence type="ECO:0000256" key="3">
    <source>
        <dbReference type="SAM" id="MobiDB-lite"/>
    </source>
</evidence>
<comment type="similarity">
    <text evidence="1">Belongs to the ATP-dependent AMP-binding enzyme family.</text>
</comment>
<dbReference type="Gene3D" id="3.40.50.12780">
    <property type="entry name" value="N-terminal domain of ligase-like"/>
    <property type="match status" value="1"/>
</dbReference>
<evidence type="ECO:0000256" key="2">
    <source>
        <dbReference type="ARBA" id="ARBA00022598"/>
    </source>
</evidence>
<reference evidence="6 7" key="1">
    <citation type="journal article" date="2010" name="Stand. Genomic Sci.">
        <title>Complete genome sequence of Haloterrigena turkmenica type strain (4k).</title>
        <authorList>
            <person name="Saunders E."/>
            <person name="Tindall B.J."/>
            <person name="Fahnrich R."/>
            <person name="Lapidus A."/>
            <person name="Copeland A."/>
            <person name="Del Rio T.G."/>
            <person name="Lucas S."/>
            <person name="Chen F."/>
            <person name="Tice H."/>
            <person name="Cheng J.F."/>
            <person name="Han C."/>
            <person name="Detter J.C."/>
            <person name="Bruce D."/>
            <person name="Goodwin L."/>
            <person name="Chain P."/>
            <person name="Pitluck S."/>
            <person name="Pati A."/>
            <person name="Ivanova N."/>
            <person name="Mavromatis K."/>
            <person name="Chen A."/>
            <person name="Palaniappan K."/>
            <person name="Land M."/>
            <person name="Hauser L."/>
            <person name="Chang Y.J."/>
            <person name="Jeffries C.D."/>
            <person name="Brettin T."/>
            <person name="Rohde M."/>
            <person name="Goker M."/>
            <person name="Bristow J."/>
            <person name="Eisen J.A."/>
            <person name="Markowitz V."/>
            <person name="Hugenholtz P."/>
            <person name="Klenk H.P."/>
            <person name="Kyrpides N.C."/>
        </authorList>
    </citation>
    <scope>NUCLEOTIDE SEQUENCE [LARGE SCALE GENOMIC DNA]</scope>
    <source>
        <strain evidence="7">ATCC 51198 / DSM 5511 / JCM 9101 / NCIMB 13204 / VKM B-1734 / 4k</strain>
    </source>
</reference>
<dbReference type="PANTHER" id="PTHR43201:SF5">
    <property type="entry name" value="MEDIUM-CHAIN ACYL-COA LIGASE ACSF2, MITOCHONDRIAL"/>
    <property type="match status" value="1"/>
</dbReference>
<dbReference type="Gene3D" id="3.30.300.30">
    <property type="match status" value="1"/>
</dbReference>
<dbReference type="InterPro" id="IPR000873">
    <property type="entry name" value="AMP-dep_synth/lig_dom"/>
</dbReference>
<proteinExistence type="inferred from homology"/>
<keyword evidence="2 6" id="KW-0436">Ligase</keyword>
<dbReference type="FunFam" id="3.30.300.30:FF:000008">
    <property type="entry name" value="2,3-dihydroxybenzoate-AMP ligase"/>
    <property type="match status" value="1"/>
</dbReference>
<name>D2RUP8_HALTV</name>
<dbReference type="InterPro" id="IPR045851">
    <property type="entry name" value="AMP-bd_C_sf"/>
</dbReference>
<sequence>MDRELVPAESLLSPPYDGNVANLLERTLTEYPDETAIEHDGEAVTYRELDATIDRYERGLRAAGLETGDRACVYVPNGIDFCAVIWACCRAGIIASPLNPAYRRREIEYQVDHAAAAAIVVAGDPVDHVVDAVADLEAEILTTALAGDVDGECDSLADLGDEPVGIVAGDDSGATTSDGDGGAATTADSRSVEIVDRSDDDVLLQPYTSGTTGDPKGVLLTHRNFRVQIATSVSGYSASPVQGDALIILPMYHITGLLQMMAALCAGRTLHLVRPDRWDPERVLELLDEYDVPSFVGVATMFNDLLKAYDPEAYDLESLQKAGQGGDKLPEPVQREFEETFDAPLLEGYGLTETTATTHTLRRSTLGIRAGSIGQPLGHTRSKIVDENGEEVDVGEEGEILVDGPQVMNGYYKNPEANEEVFTEDGFFRTGDIGSRDEDNYYYVKGREKEMILTAGYNVYPREIEETLYDHPGVLEAAVFGVPDDRRGETVAAAVVTGDGADLDEDEIEEYVLGELAPYKHPRYVEIREELPKTGSGKVRKTVLREEFREAYVSG</sequence>
<dbReference type="PANTHER" id="PTHR43201">
    <property type="entry name" value="ACYL-COA SYNTHETASE"/>
    <property type="match status" value="1"/>
</dbReference>
<dbReference type="Proteomes" id="UP000001903">
    <property type="component" value="Chromosome"/>
</dbReference>
<accession>D2RUP8</accession>
<dbReference type="InterPro" id="IPR025110">
    <property type="entry name" value="AMP-bd_C"/>
</dbReference>
<dbReference type="eggNOG" id="arCOG00856">
    <property type="taxonomic scope" value="Archaea"/>
</dbReference>
<feature type="domain" description="AMP-binding enzyme C-terminal" evidence="5">
    <location>
        <begin position="463"/>
        <end position="538"/>
    </location>
</feature>
<dbReference type="OrthoDB" id="193284at2157"/>
<feature type="region of interest" description="Disordered" evidence="3">
    <location>
        <begin position="167"/>
        <end position="189"/>
    </location>
</feature>
<dbReference type="RefSeq" id="WP_012943503.1">
    <property type="nucleotide sequence ID" value="NC_013743.1"/>
</dbReference>
<dbReference type="AlphaFoldDB" id="D2RUP8"/>